<dbReference type="EMBL" id="CP032382">
    <property type="protein sequence ID" value="AYB33618.1"/>
    <property type="molecule type" value="Genomic_DNA"/>
</dbReference>
<evidence type="ECO:0000313" key="5">
    <source>
        <dbReference type="Proteomes" id="UP000266183"/>
    </source>
</evidence>
<organism evidence="4 5">
    <name type="scientific">Chryseolinea soli</name>
    <dbReference type="NCBI Taxonomy" id="2321403"/>
    <lineage>
        <taxon>Bacteria</taxon>
        <taxon>Pseudomonadati</taxon>
        <taxon>Bacteroidota</taxon>
        <taxon>Cytophagia</taxon>
        <taxon>Cytophagales</taxon>
        <taxon>Fulvivirgaceae</taxon>
        <taxon>Chryseolinea</taxon>
    </lineage>
</organism>
<dbReference type="GO" id="GO:0016810">
    <property type="term" value="F:hydrolase activity, acting on carbon-nitrogen (but not peptide) bonds"/>
    <property type="evidence" value="ECO:0007669"/>
    <property type="project" value="InterPro"/>
</dbReference>
<keyword evidence="2" id="KW-0732">Signal</keyword>
<dbReference type="SUPFAM" id="SSF88713">
    <property type="entry name" value="Glycoside hydrolase/deacetylase"/>
    <property type="match status" value="1"/>
</dbReference>
<dbReference type="InterPro" id="IPR051398">
    <property type="entry name" value="Polysacch_Deacetylase"/>
</dbReference>
<dbReference type="Pfam" id="PF01522">
    <property type="entry name" value="Polysacc_deac_1"/>
    <property type="match status" value="1"/>
</dbReference>
<dbReference type="InterPro" id="IPR002509">
    <property type="entry name" value="NODB_dom"/>
</dbReference>
<protein>
    <submittedName>
        <fullName evidence="4">Polysaccharide deacetylase family protein</fullName>
    </submittedName>
</protein>
<dbReference type="InterPro" id="IPR011330">
    <property type="entry name" value="Glyco_hydro/deAcase_b/a-brl"/>
</dbReference>
<dbReference type="CDD" id="cd10918">
    <property type="entry name" value="CE4_NodB_like_5s_6s"/>
    <property type="match status" value="1"/>
</dbReference>
<dbReference type="PANTHER" id="PTHR34216">
    <property type="match status" value="1"/>
</dbReference>
<reference evidence="5" key="1">
    <citation type="submission" date="2018-09" db="EMBL/GenBank/DDBJ databases">
        <title>Chryseolinea sp. KIS68-18 isolated from soil.</title>
        <authorList>
            <person name="Weon H.-Y."/>
            <person name="Kwon S.-W."/>
            <person name="Lee S.A."/>
        </authorList>
    </citation>
    <scope>NUCLEOTIDE SEQUENCE [LARGE SCALE GENOMIC DNA]</scope>
    <source>
        <strain evidence="5">KIS68-18</strain>
    </source>
</reference>
<gene>
    <name evidence="4" type="ORF">D4L85_24880</name>
</gene>
<accession>A0A385SY18</accession>
<dbReference type="KEGG" id="chk:D4L85_24880"/>
<dbReference type="GO" id="GO:0005975">
    <property type="term" value="P:carbohydrate metabolic process"/>
    <property type="evidence" value="ECO:0007669"/>
    <property type="project" value="InterPro"/>
</dbReference>
<dbReference type="Proteomes" id="UP000266183">
    <property type="component" value="Chromosome"/>
</dbReference>
<feature type="domain" description="NodB homology" evidence="3">
    <location>
        <begin position="190"/>
        <end position="262"/>
    </location>
</feature>
<sequence length="458" mass="52322">MPLFYKLPYQMVKSTHSMNRTVIFSLCVMVALASCSKDTDQSFGETRITKWQDDKTAAISITYDDATINQFRKVLPIMDSLGLKATFYINTTDIPGSQFAPKYFGRPLIDIIKESAKTPTTLDNLFERASALRFLDIENAIEAHNSAGSLFEQGKKDEAFKVVDEAFAKARRKNSGREVRPVLLTGEMITWDEIRNFAKNGHEFGNHTISHPRLAVLSEANLLYELEKGKEEIFNQLGPEHTFSAECPFGTEDERVMAYAHKIHPALRNRMPEPFLVELNRASTELPGIDHGKEYVQWQRGPLKRHGVPEMKSWVDTLLTHNNVWLVLTFHGVDGVGWEAKPHQEHREYFAYMKLHETKLWIATFKDVTKYMRERMNASLKAEKQGDRISVTLSHSLDKNLYDVPLTLKTYVKSDWKEVKITQGNQSLTRKPQTDQEGTYILYPAMPGDTAIEIASVD</sequence>
<dbReference type="Gene3D" id="3.20.20.370">
    <property type="entry name" value="Glycoside hydrolase/deacetylase"/>
    <property type="match status" value="1"/>
</dbReference>
<name>A0A385SY18_9BACT</name>
<proteinExistence type="predicted"/>
<dbReference type="PROSITE" id="PS51257">
    <property type="entry name" value="PROKAR_LIPOPROTEIN"/>
    <property type="match status" value="1"/>
</dbReference>
<comment type="subcellular location">
    <subcellularLocation>
        <location evidence="1">Secreted</location>
    </subcellularLocation>
</comment>
<evidence type="ECO:0000259" key="3">
    <source>
        <dbReference type="Pfam" id="PF01522"/>
    </source>
</evidence>
<evidence type="ECO:0000256" key="2">
    <source>
        <dbReference type="ARBA" id="ARBA00022729"/>
    </source>
</evidence>
<dbReference type="AlphaFoldDB" id="A0A385SY18"/>
<evidence type="ECO:0000313" key="4">
    <source>
        <dbReference type="EMBL" id="AYB33618.1"/>
    </source>
</evidence>
<dbReference type="PANTHER" id="PTHR34216:SF3">
    <property type="entry name" value="POLY-BETA-1,6-N-ACETYL-D-GLUCOSAMINE N-DEACETYLASE"/>
    <property type="match status" value="1"/>
</dbReference>
<evidence type="ECO:0000256" key="1">
    <source>
        <dbReference type="ARBA" id="ARBA00004613"/>
    </source>
</evidence>
<keyword evidence="5" id="KW-1185">Reference proteome</keyword>
<dbReference type="GO" id="GO:0005576">
    <property type="term" value="C:extracellular region"/>
    <property type="evidence" value="ECO:0007669"/>
    <property type="project" value="UniProtKB-SubCell"/>
</dbReference>